<evidence type="ECO:0000313" key="2">
    <source>
        <dbReference type="EMBL" id="GFA40302.1"/>
    </source>
</evidence>
<feature type="region of interest" description="Disordered" evidence="1">
    <location>
        <begin position="1"/>
        <end position="36"/>
    </location>
</feature>
<evidence type="ECO:0000256" key="1">
    <source>
        <dbReference type="SAM" id="MobiDB-lite"/>
    </source>
</evidence>
<accession>A0A699JJZ6</accession>
<dbReference type="AlphaFoldDB" id="A0A699JJZ6"/>
<reference evidence="2" key="1">
    <citation type="journal article" date="2019" name="Sci. Rep.">
        <title>Draft genome of Tanacetum cinerariifolium, the natural source of mosquito coil.</title>
        <authorList>
            <person name="Yamashiro T."/>
            <person name="Shiraishi A."/>
            <person name="Satake H."/>
            <person name="Nakayama K."/>
        </authorList>
    </citation>
    <scope>NUCLEOTIDE SEQUENCE</scope>
</reference>
<dbReference type="EMBL" id="BKCJ010417925">
    <property type="protein sequence ID" value="GFA40302.1"/>
    <property type="molecule type" value="Genomic_DNA"/>
</dbReference>
<protein>
    <submittedName>
        <fullName evidence="2">Uncharacterized protein</fullName>
    </submittedName>
</protein>
<feature type="non-terminal residue" evidence="2">
    <location>
        <position position="1"/>
    </location>
</feature>
<comment type="caution">
    <text evidence="2">The sequence shown here is derived from an EMBL/GenBank/DDBJ whole genome shotgun (WGS) entry which is preliminary data.</text>
</comment>
<proteinExistence type="predicted"/>
<sequence length="245" mass="26918">AGSDPGKTFESQPPPDDDKMDEDQAGSDPKKSHILDDTYAFRDKFFNEKSTKDEPGKQNVDAKVISMVTVPIHQAFTSVPPLSTPIIDLSPPKSIASPIREPLSATTTTTTLPLPPPPKNKAQLIQNEEQDRPESVPEPQGASEEYDLERAIQMNTEIGTDTNKTAELNEGQARSDPGKTFESQPPPDDDKMDEDQAGSDPEKSHLVDEPDEEQDRPESVPKPQGAGEEYDLERAIHMSLESFQA</sequence>
<gene>
    <name evidence="2" type="ORF">Tci_612274</name>
</gene>
<feature type="region of interest" description="Disordered" evidence="1">
    <location>
        <begin position="91"/>
        <end position="245"/>
    </location>
</feature>
<name>A0A699JJZ6_TANCI</name>
<feature type="compositionally biased region" description="Polar residues" evidence="1">
    <location>
        <begin position="153"/>
        <end position="166"/>
    </location>
</feature>
<organism evidence="2">
    <name type="scientific">Tanacetum cinerariifolium</name>
    <name type="common">Dalmatian daisy</name>
    <name type="synonym">Chrysanthemum cinerariifolium</name>
    <dbReference type="NCBI Taxonomy" id="118510"/>
    <lineage>
        <taxon>Eukaryota</taxon>
        <taxon>Viridiplantae</taxon>
        <taxon>Streptophyta</taxon>
        <taxon>Embryophyta</taxon>
        <taxon>Tracheophyta</taxon>
        <taxon>Spermatophyta</taxon>
        <taxon>Magnoliopsida</taxon>
        <taxon>eudicotyledons</taxon>
        <taxon>Gunneridae</taxon>
        <taxon>Pentapetalae</taxon>
        <taxon>asterids</taxon>
        <taxon>campanulids</taxon>
        <taxon>Asterales</taxon>
        <taxon>Asteraceae</taxon>
        <taxon>Asteroideae</taxon>
        <taxon>Anthemideae</taxon>
        <taxon>Anthemidinae</taxon>
        <taxon>Tanacetum</taxon>
    </lineage>
</organism>